<dbReference type="PANTHER" id="PTHR34273:SF2">
    <property type="entry name" value="METHYLTHIORIBOSE KINASE"/>
    <property type="match status" value="1"/>
</dbReference>
<dbReference type="InterPro" id="IPR009212">
    <property type="entry name" value="Methylthioribose_kinase"/>
</dbReference>
<evidence type="ECO:0000313" key="10">
    <source>
        <dbReference type="Proteomes" id="UP000585665"/>
    </source>
</evidence>
<dbReference type="Gene3D" id="3.90.1200.10">
    <property type="match status" value="1"/>
</dbReference>
<dbReference type="EC" id="2.7.1.100" evidence="3"/>
<accession>A0A850PHJ4</accession>
<comment type="similarity">
    <text evidence="1">Belongs to the methylthioribose kinase family.</text>
</comment>
<dbReference type="InterPro" id="IPR011009">
    <property type="entry name" value="Kinase-like_dom_sf"/>
</dbReference>
<comment type="caution">
    <text evidence="9">The sequence shown here is derived from an EMBL/GenBank/DDBJ whole genome shotgun (WGS) entry which is preliminary data.</text>
</comment>
<dbReference type="SUPFAM" id="SSF56112">
    <property type="entry name" value="Protein kinase-like (PK-like)"/>
    <property type="match status" value="1"/>
</dbReference>
<keyword evidence="5" id="KW-0547">Nucleotide-binding</keyword>
<evidence type="ECO:0000313" key="9">
    <source>
        <dbReference type="EMBL" id="NVN41880.1"/>
    </source>
</evidence>
<name>A0A850PHJ4_9PROT</name>
<dbReference type="GO" id="GO:0046522">
    <property type="term" value="F:S-methyl-5-thioribose kinase activity"/>
    <property type="evidence" value="ECO:0007669"/>
    <property type="project" value="UniProtKB-EC"/>
</dbReference>
<reference evidence="9 10" key="1">
    <citation type="submission" date="2020-06" db="EMBL/GenBank/DDBJ databases">
        <title>Description of novel acetic acid bacteria.</title>
        <authorList>
            <person name="Sombolestani A."/>
        </authorList>
    </citation>
    <scope>NUCLEOTIDE SEQUENCE [LARGE SCALE GENOMIC DNA]</scope>
    <source>
        <strain evidence="9 10">LMG 27010</strain>
    </source>
</reference>
<dbReference type="Pfam" id="PF01636">
    <property type="entry name" value="APH"/>
    <property type="match status" value="1"/>
</dbReference>
<keyword evidence="7" id="KW-0067">ATP-binding</keyword>
<dbReference type="Proteomes" id="UP000585665">
    <property type="component" value="Unassembled WGS sequence"/>
</dbReference>
<dbReference type="PANTHER" id="PTHR34273">
    <property type="entry name" value="METHYLTHIORIBOSE KINASE"/>
    <property type="match status" value="1"/>
</dbReference>
<keyword evidence="10" id="KW-1185">Reference proteome</keyword>
<evidence type="ECO:0000256" key="1">
    <source>
        <dbReference type="ARBA" id="ARBA00010165"/>
    </source>
</evidence>
<protein>
    <recommendedName>
        <fullName evidence="3">S-methyl-5-thioribose kinase</fullName>
        <ecNumber evidence="3">2.7.1.100</ecNumber>
    </recommendedName>
</protein>
<comment type="subunit">
    <text evidence="2">Homodimer.</text>
</comment>
<dbReference type="InterPro" id="IPR002575">
    <property type="entry name" value="Aminoglycoside_PTrfase"/>
</dbReference>
<evidence type="ECO:0000256" key="7">
    <source>
        <dbReference type="ARBA" id="ARBA00022840"/>
    </source>
</evidence>
<evidence type="ECO:0000256" key="4">
    <source>
        <dbReference type="ARBA" id="ARBA00022679"/>
    </source>
</evidence>
<evidence type="ECO:0000256" key="5">
    <source>
        <dbReference type="ARBA" id="ARBA00022741"/>
    </source>
</evidence>
<evidence type="ECO:0000256" key="6">
    <source>
        <dbReference type="ARBA" id="ARBA00022777"/>
    </source>
</evidence>
<dbReference type="AlphaFoldDB" id="A0A850PHJ4"/>
<keyword evidence="4 9" id="KW-0808">Transferase</keyword>
<dbReference type="Gene3D" id="3.30.200.20">
    <property type="entry name" value="Phosphorylase Kinase, domain 1"/>
    <property type="match status" value="1"/>
</dbReference>
<dbReference type="NCBIfam" id="TIGR01767">
    <property type="entry name" value="MTRK"/>
    <property type="match status" value="1"/>
</dbReference>
<gene>
    <name evidence="9" type="primary">mtnK</name>
    <name evidence="9" type="ORF">HUK82_15130</name>
</gene>
<dbReference type="GO" id="GO:0009086">
    <property type="term" value="P:methionine biosynthetic process"/>
    <property type="evidence" value="ECO:0007669"/>
    <property type="project" value="InterPro"/>
</dbReference>
<evidence type="ECO:0000256" key="2">
    <source>
        <dbReference type="ARBA" id="ARBA00011738"/>
    </source>
</evidence>
<evidence type="ECO:0000259" key="8">
    <source>
        <dbReference type="Pfam" id="PF01636"/>
    </source>
</evidence>
<dbReference type="RefSeq" id="WP_176614739.1">
    <property type="nucleotide sequence ID" value="NZ_JABXXR010000205.1"/>
</dbReference>
<feature type="domain" description="Aminoglycoside phosphotransferase" evidence="8">
    <location>
        <begin position="38"/>
        <end position="271"/>
    </location>
</feature>
<organism evidence="9 10">
    <name type="scientific">Ameyamaea chiangmaiensis</name>
    <dbReference type="NCBI Taxonomy" id="442969"/>
    <lineage>
        <taxon>Bacteria</taxon>
        <taxon>Pseudomonadati</taxon>
        <taxon>Pseudomonadota</taxon>
        <taxon>Alphaproteobacteria</taxon>
        <taxon>Acetobacterales</taxon>
        <taxon>Acetobacteraceae</taxon>
        <taxon>Ameyamaea</taxon>
    </lineage>
</organism>
<keyword evidence="6 9" id="KW-0418">Kinase</keyword>
<evidence type="ECO:0000256" key="3">
    <source>
        <dbReference type="ARBA" id="ARBA00012128"/>
    </source>
</evidence>
<dbReference type="GO" id="GO:0005524">
    <property type="term" value="F:ATP binding"/>
    <property type="evidence" value="ECO:0007669"/>
    <property type="project" value="UniProtKB-KW"/>
</dbReference>
<sequence length="410" mass="45019">MIHHTAYRTLARTDVAPYLAEVPSLTHLLGGRAADWSVREVSDGNLNMVWIVEGPARAVCVKQSLPHVRVDPAWSMPLDRTAFEAAYLREVEPLVPDLIARPLHFDPVQFVLVTEALRPHRVVRGMLIDGIVPTGLGAAIGRYVATTGIGTSLLAAPFETMMGRIATFAANTTLTRITVDLVMTDPFRAHPRNRPMRPELEALEWDLSCDRALAAAVARLRARFLGTPQALLHGDLHTGSIMAHDGDIRVIDGEFALCGPVGFDAGMFLANLLLSGFANPHTDGAMDEIAPFWTTFVAQAQTLWQALETAGGDVYDAWALSHADERAVPCAAWRAEIWRDMLGFCGLEMIRRTIGYAQVADYAVAPDRAREAARRHRAVTFARRLLTVPEALPSVTWLLDAAQDARREPV</sequence>
<dbReference type="EMBL" id="JABXXR010000205">
    <property type="protein sequence ID" value="NVN41880.1"/>
    <property type="molecule type" value="Genomic_DNA"/>
</dbReference>
<proteinExistence type="inferred from homology"/>